<evidence type="ECO:0000256" key="9">
    <source>
        <dbReference type="PIRSR" id="PIRSR630616-3"/>
    </source>
</evidence>
<feature type="compositionally biased region" description="Polar residues" evidence="11">
    <location>
        <begin position="966"/>
        <end position="977"/>
    </location>
</feature>
<evidence type="ECO:0000256" key="5">
    <source>
        <dbReference type="ARBA" id="ARBA00022777"/>
    </source>
</evidence>
<comment type="caution">
    <text evidence="14">The sequence shown here is derived from an EMBL/GenBank/DDBJ whole genome shotgun (WGS) entry which is preliminary data.</text>
</comment>
<feature type="compositionally biased region" description="Polar residues" evidence="11">
    <location>
        <begin position="1030"/>
        <end position="1041"/>
    </location>
</feature>
<feature type="compositionally biased region" description="Polar residues" evidence="11">
    <location>
        <begin position="833"/>
        <end position="845"/>
    </location>
</feature>
<organism evidence="14 15">
    <name type="scientific">Aspergillus felis</name>
    <dbReference type="NCBI Taxonomy" id="1287682"/>
    <lineage>
        <taxon>Eukaryota</taxon>
        <taxon>Fungi</taxon>
        <taxon>Dikarya</taxon>
        <taxon>Ascomycota</taxon>
        <taxon>Pezizomycotina</taxon>
        <taxon>Eurotiomycetes</taxon>
        <taxon>Eurotiomycetidae</taxon>
        <taxon>Eurotiales</taxon>
        <taxon>Aspergillaceae</taxon>
        <taxon>Aspergillus</taxon>
        <taxon>Aspergillus subgen. Fumigati</taxon>
    </lineage>
</organism>
<dbReference type="SMART" id="SM00220">
    <property type="entry name" value="S_TKc"/>
    <property type="match status" value="1"/>
</dbReference>
<dbReference type="InterPro" id="IPR000719">
    <property type="entry name" value="Prot_kinase_dom"/>
</dbReference>
<evidence type="ECO:0000256" key="4">
    <source>
        <dbReference type="ARBA" id="ARBA00022741"/>
    </source>
</evidence>
<dbReference type="InterPro" id="IPR030616">
    <property type="entry name" value="Aur-like"/>
</dbReference>
<dbReference type="Pfam" id="PF00069">
    <property type="entry name" value="Pkinase"/>
    <property type="match status" value="1"/>
</dbReference>
<dbReference type="OrthoDB" id="942095at2759"/>
<feature type="region of interest" description="Disordered" evidence="11">
    <location>
        <begin position="260"/>
        <end position="281"/>
    </location>
</feature>
<accession>A0A8H6QLR5</accession>
<dbReference type="Proteomes" id="UP000654922">
    <property type="component" value="Unassembled WGS sequence"/>
</dbReference>
<name>A0A8H6QLR5_9EURO</name>
<dbReference type="InterPro" id="IPR001330">
    <property type="entry name" value="Prenyltrans"/>
</dbReference>
<dbReference type="GO" id="GO:0005524">
    <property type="term" value="F:ATP binding"/>
    <property type="evidence" value="ECO:0007669"/>
    <property type="project" value="UniProtKB-UniRule"/>
</dbReference>
<dbReference type="InterPro" id="IPR011009">
    <property type="entry name" value="Kinase-like_dom_sf"/>
</dbReference>
<evidence type="ECO:0000256" key="10">
    <source>
        <dbReference type="PROSITE-ProRule" id="PRU10141"/>
    </source>
</evidence>
<dbReference type="CDD" id="cd14003">
    <property type="entry name" value="STKc_AMPK-like"/>
    <property type="match status" value="1"/>
</dbReference>
<evidence type="ECO:0000313" key="13">
    <source>
        <dbReference type="EMBL" id="KAF7156858.1"/>
    </source>
</evidence>
<dbReference type="EMBL" id="JACBAE010001395">
    <property type="protein sequence ID" value="KAF7156858.1"/>
    <property type="molecule type" value="Genomic_DNA"/>
</dbReference>
<dbReference type="PANTHER" id="PTHR24350">
    <property type="entry name" value="SERINE/THREONINE-PROTEIN KINASE IAL-RELATED"/>
    <property type="match status" value="1"/>
</dbReference>
<keyword evidence="1" id="KW-0723">Serine/threonine-protein kinase</keyword>
<dbReference type="Gene3D" id="1.10.510.10">
    <property type="entry name" value="Transferase(Phosphotransferase) domain 1"/>
    <property type="match status" value="1"/>
</dbReference>
<protein>
    <recommendedName>
        <fullName evidence="12">Protein kinase domain-containing protein</fullName>
    </recommendedName>
</protein>
<evidence type="ECO:0000256" key="2">
    <source>
        <dbReference type="ARBA" id="ARBA00022679"/>
    </source>
</evidence>
<evidence type="ECO:0000256" key="6">
    <source>
        <dbReference type="ARBA" id="ARBA00022840"/>
    </source>
</evidence>
<reference evidence="14" key="1">
    <citation type="submission" date="2020-06" db="EMBL/GenBank/DDBJ databases">
        <title>Draft genome sequences of strains closely related to Aspergillus parafelis and Aspergillus hiratsukae.</title>
        <authorList>
            <person name="Dos Santos R.A.C."/>
            <person name="Rivero-Menendez O."/>
            <person name="Steenwyk J.L."/>
            <person name="Mead M.E."/>
            <person name="Goldman G.H."/>
            <person name="Alastruey-Izquierdo A."/>
            <person name="Rokas A."/>
        </authorList>
    </citation>
    <scope>NUCLEOTIDE SEQUENCE</scope>
    <source>
        <strain evidence="13">CNM-CM5623</strain>
        <strain evidence="14">CNM-CM7691</strain>
    </source>
</reference>
<dbReference type="Proteomes" id="UP000641853">
    <property type="component" value="Unassembled WGS sequence"/>
</dbReference>
<keyword evidence="6 8" id="KW-0067">ATP-binding</keyword>
<dbReference type="InterPro" id="IPR008930">
    <property type="entry name" value="Terpenoid_cyclase/PrenylTrfase"/>
</dbReference>
<feature type="compositionally biased region" description="Polar residues" evidence="11">
    <location>
        <begin position="1253"/>
        <end position="1263"/>
    </location>
</feature>
<evidence type="ECO:0000256" key="3">
    <source>
        <dbReference type="ARBA" id="ARBA00022737"/>
    </source>
</evidence>
<dbReference type="SUPFAM" id="SSF48239">
    <property type="entry name" value="Terpenoid cyclases/Protein prenyltransferases"/>
    <property type="match status" value="1"/>
</dbReference>
<dbReference type="PROSITE" id="PS00108">
    <property type="entry name" value="PROTEIN_KINASE_ST"/>
    <property type="match status" value="1"/>
</dbReference>
<feature type="compositionally biased region" description="Low complexity" evidence="11">
    <location>
        <begin position="1016"/>
        <end position="1029"/>
    </location>
</feature>
<dbReference type="SUPFAM" id="SSF56112">
    <property type="entry name" value="Protein kinase-like (PK-like)"/>
    <property type="match status" value="1"/>
</dbReference>
<dbReference type="Pfam" id="PF00432">
    <property type="entry name" value="Prenyltrans"/>
    <property type="match status" value="1"/>
</dbReference>
<feature type="region of interest" description="Disordered" evidence="11">
    <location>
        <begin position="1136"/>
        <end position="1263"/>
    </location>
</feature>
<evidence type="ECO:0000256" key="11">
    <source>
        <dbReference type="SAM" id="MobiDB-lite"/>
    </source>
</evidence>
<dbReference type="Gene3D" id="1.50.10.20">
    <property type="match status" value="1"/>
</dbReference>
<feature type="region of interest" description="Disordered" evidence="11">
    <location>
        <begin position="879"/>
        <end position="1053"/>
    </location>
</feature>
<dbReference type="PROSITE" id="PS00107">
    <property type="entry name" value="PROTEIN_KINASE_ATP"/>
    <property type="match status" value="1"/>
</dbReference>
<feature type="compositionally biased region" description="Low complexity" evidence="11">
    <location>
        <begin position="997"/>
        <end position="1006"/>
    </location>
</feature>
<keyword evidence="3" id="KW-0677">Repeat</keyword>
<keyword evidence="4 8" id="KW-0547">Nucleotide-binding</keyword>
<keyword evidence="5" id="KW-0418">Kinase</keyword>
<feature type="region of interest" description="Disordered" evidence="11">
    <location>
        <begin position="777"/>
        <end position="858"/>
    </location>
</feature>
<evidence type="ECO:0000256" key="8">
    <source>
        <dbReference type="PIRSR" id="PIRSR630616-2"/>
    </source>
</evidence>
<feature type="cross-link" description="Glycyl lysine isopeptide (Lys-Gly) (interchain with G-Cter in SUMO2)" evidence="9">
    <location>
        <position position="517"/>
    </location>
</feature>
<evidence type="ECO:0000313" key="14">
    <source>
        <dbReference type="EMBL" id="KAF7175920.1"/>
    </source>
</evidence>
<dbReference type="AlphaFoldDB" id="A0A8H6QLR5"/>
<keyword evidence="15" id="KW-1185">Reference proteome</keyword>
<feature type="active site" description="Proton acceptor" evidence="7">
    <location>
        <position position="515"/>
    </location>
</feature>
<proteinExistence type="predicted"/>
<feature type="compositionally biased region" description="Low complexity" evidence="11">
    <location>
        <begin position="936"/>
        <end position="952"/>
    </location>
</feature>
<dbReference type="GO" id="GO:0004674">
    <property type="term" value="F:protein serine/threonine kinase activity"/>
    <property type="evidence" value="ECO:0007669"/>
    <property type="project" value="UniProtKB-KW"/>
</dbReference>
<dbReference type="FunFam" id="1.10.510.10:FF:000434">
    <property type="entry name" value="Serine/threonine protein kinase"/>
    <property type="match status" value="1"/>
</dbReference>
<gene>
    <name evidence="13" type="ORF">CNMCM5623_000703</name>
    <name evidence="14" type="ORF">CNMCM7691_000452</name>
</gene>
<feature type="binding site" evidence="10">
    <location>
        <position position="428"/>
    </location>
    <ligand>
        <name>ATP</name>
        <dbReference type="ChEBI" id="CHEBI:30616"/>
    </ligand>
</feature>
<feature type="binding site" evidence="8">
    <location>
        <position position="533"/>
    </location>
    <ligand>
        <name>ATP</name>
        <dbReference type="ChEBI" id="CHEBI:30616"/>
    </ligand>
</feature>
<feature type="compositionally biased region" description="Acidic residues" evidence="11">
    <location>
        <begin position="261"/>
        <end position="274"/>
    </location>
</feature>
<evidence type="ECO:0000256" key="7">
    <source>
        <dbReference type="PIRSR" id="PIRSR630616-1"/>
    </source>
</evidence>
<feature type="domain" description="Protein kinase" evidence="12">
    <location>
        <begin position="398"/>
        <end position="645"/>
    </location>
</feature>
<evidence type="ECO:0000259" key="12">
    <source>
        <dbReference type="PROSITE" id="PS50011"/>
    </source>
</evidence>
<feature type="compositionally biased region" description="Low complexity" evidence="11">
    <location>
        <begin position="1227"/>
        <end position="1237"/>
    </location>
</feature>
<feature type="binding site" evidence="8">
    <location>
        <begin position="519"/>
        <end position="520"/>
    </location>
    <ligand>
        <name>ATP</name>
        <dbReference type="ChEBI" id="CHEBI:30616"/>
    </ligand>
</feature>
<dbReference type="PROSITE" id="PS50011">
    <property type="entry name" value="PROTEIN_KINASE_DOM"/>
    <property type="match status" value="1"/>
</dbReference>
<feature type="binding site" evidence="8">
    <location>
        <position position="424"/>
    </location>
    <ligand>
        <name>ATP</name>
        <dbReference type="ChEBI" id="CHEBI:30616"/>
    </ligand>
</feature>
<feature type="region of interest" description="Disordered" evidence="11">
    <location>
        <begin position="713"/>
        <end position="732"/>
    </location>
</feature>
<dbReference type="EMBL" id="JACBAG010001918">
    <property type="protein sequence ID" value="KAF7175920.1"/>
    <property type="molecule type" value="Genomic_DNA"/>
</dbReference>
<feature type="compositionally biased region" description="Acidic residues" evidence="11">
    <location>
        <begin position="1157"/>
        <end position="1181"/>
    </location>
</feature>
<evidence type="ECO:0000313" key="15">
    <source>
        <dbReference type="Proteomes" id="UP000641853"/>
    </source>
</evidence>
<sequence>MTEAVFNKERHIKYYLRCLKTFLPHPYTSNDSNRMLLAFFTISGLDILGALDSKITVEERKGYIDWLYHCQVPSGGFRGFTGTDFGIDKRTPENEAWDPANVPATFFALVLLLILGDDLSRVNRIECLQWLPKLQREDGSFGEVLGPGGEVKGGRDLRFCCCAAGTRYILRGRSGRGLAGVSDIDVGRLVEFIQACQTYDGGMSEAPFCESHSGLTYCAIGALTFLCRLSKDQGHMALLSPGSWEFEHLLKWLVSRQTSDLGEEEESDEEDECASEQSDALQRDTGNLSLDEKIALLPNLPPPTEESLNWAGFNGRCNKYADTCYSLWNTGTLVMMNRLPLIDQQRNRQYLLEKTQHIIGGFGKGIGEPPALPRPYDTNQPYVSREFSSKDLRTVGNYTLGRLIGKGSFGKVYLASHKLTNGSKVVLKSSPREDTNLPREIHHHRQFLHPHIARLYEVIVTEKLVWLVLEYCPGDELYNYLLRHGPLPVDKVKKIFTQLVGAVAYVHSRSCVHRDLKLENILLDKHENVKLCDFGFTREYDGKASYLQTFCGTICYSAPEMLKAEKYAGEKVDVWSLGIILYALLAGELPFDEDDDQVTKKRILNEEPVFNDKFPDDAKALINLLLSKRPLIRPSLADILAHPFLAEHAPEQQAILKIARPAPFSTPLERTTLQRMKSAGVNVDEVVESVLAQRCDPLAGWWALLIEKEQRKELRRERKRREREAEAKNLRRLSAASSRLEKISAALLEVDEEGHASPGTLLQERGRRDRRSLPSQLAVPELPMLPEPAPIQPLDVTIPAPLPPPPPIDKDSIRSGSSTRRRPVPPPKDNTRRPSTLHASASQPELAQHNGILRRRTGRRQYPIISQLASLKHWFMESAKRAKSPHPKSAGGGHRKFFSDRLSPGKGQEAGKKPAPTSPNIPPAGDLATPTQIKRASNASSLAPSSASYSNNRHSYPRQPRPLSTGYPSHRNSLSPSPITPRGSYRRSSTGLRGRKSTSSSVSSIRSIHHTHTHSKASSVSSNSIGSASTPTARPSRSPHSSIKVLPTTPSASARFPSNIRLVRNASNGFRDAHDANGRMQSVFNEAAPTPLLYSPSSSLVFARRKKSAFRGPMLHTANLIASGGLTTTEFPHDNAAMDPAHGASKARATTRKSQIIEEEEDMAEEDIEEVETFDGPDEDPGSPVDAIVRPEEESKPFDCSSDLPSDYQKPSLAPAPDIDTSPLRPPRSSSLKASRAGTADAPALPDEDSKTVVVTSTNAVAP</sequence>
<dbReference type="InterPro" id="IPR008271">
    <property type="entry name" value="Ser/Thr_kinase_AS"/>
</dbReference>
<evidence type="ECO:0000256" key="1">
    <source>
        <dbReference type="ARBA" id="ARBA00022527"/>
    </source>
</evidence>
<feature type="compositionally biased region" description="Basic and acidic residues" evidence="11">
    <location>
        <begin position="713"/>
        <end position="729"/>
    </location>
</feature>
<dbReference type="InterPro" id="IPR017441">
    <property type="entry name" value="Protein_kinase_ATP_BS"/>
</dbReference>
<keyword evidence="2" id="KW-0808">Transferase</keyword>